<name>A0A6M8NWH9_9BACT</name>
<dbReference type="SUPFAM" id="SSF159501">
    <property type="entry name" value="EreA/ChaN-like"/>
    <property type="match status" value="1"/>
</dbReference>
<dbReference type="Proteomes" id="UP000290378">
    <property type="component" value="Unassembled WGS sequence"/>
</dbReference>
<dbReference type="RefSeq" id="WP_129014246.1">
    <property type="nucleotide sequence ID" value="NZ_CBCSEI010000013.1"/>
</dbReference>
<proteinExistence type="predicted"/>
<accession>A0A6M8NWH9</accession>
<keyword evidence="2" id="KW-1185">Reference proteome</keyword>
<evidence type="ECO:0000313" key="1">
    <source>
        <dbReference type="EMBL" id="RXI38925.1"/>
    </source>
</evidence>
<gene>
    <name evidence="1" type="ORF">CP963_11000</name>
</gene>
<reference evidence="1 2" key="1">
    <citation type="submission" date="2017-09" db="EMBL/GenBank/DDBJ databases">
        <title>Genomics of the genus Arcobacter.</title>
        <authorList>
            <person name="Perez-Cataluna A."/>
            <person name="Figueras M.J."/>
            <person name="Salas-Masso N."/>
        </authorList>
    </citation>
    <scope>NUCLEOTIDE SEQUENCE [LARGE SCALE GENOMIC DNA]</scope>
    <source>
        <strain evidence="1 2">CECT 7834</strain>
    </source>
</reference>
<protein>
    <submittedName>
        <fullName evidence="1">Uncharacterized protein</fullName>
    </submittedName>
</protein>
<dbReference type="Gene3D" id="3.40.50.11550">
    <property type="match status" value="2"/>
</dbReference>
<dbReference type="PROSITE" id="PS51257">
    <property type="entry name" value="PROKAR_LIPOPROTEIN"/>
    <property type="match status" value="1"/>
</dbReference>
<evidence type="ECO:0000313" key="2">
    <source>
        <dbReference type="Proteomes" id="UP000290378"/>
    </source>
</evidence>
<dbReference type="EMBL" id="NXII01000017">
    <property type="protein sequence ID" value="RXI38925.1"/>
    <property type="molecule type" value="Genomic_DNA"/>
</dbReference>
<comment type="caution">
    <text evidence="1">The sequence shown here is derived from an EMBL/GenBank/DDBJ whole genome shotgun (WGS) entry which is preliminary data.</text>
</comment>
<organism evidence="1 2">
    <name type="scientific">Arcobacter cloacae</name>
    <dbReference type="NCBI Taxonomy" id="1054034"/>
    <lineage>
        <taxon>Bacteria</taxon>
        <taxon>Pseudomonadati</taxon>
        <taxon>Campylobacterota</taxon>
        <taxon>Epsilonproteobacteria</taxon>
        <taxon>Campylobacterales</taxon>
        <taxon>Arcobacteraceae</taxon>
        <taxon>Arcobacter</taxon>
    </lineage>
</organism>
<dbReference type="InterPro" id="IPR007314">
    <property type="entry name" value="Cofac_haem-bd_dom"/>
</dbReference>
<dbReference type="CDD" id="cd14727">
    <property type="entry name" value="ChanN-like"/>
    <property type="match status" value="1"/>
</dbReference>
<sequence>MLKLLIAFIATIFLFTGCAEKVAPLTHNLEKKEDIYSIKQAKSISIQELVKEVEHYPVIFVGDHHNTEKTHKFFENFLKELDKQGYKLNLANEWFNPEHDELLQAYTDGKIDSKTLKEKREWDKFTKYKWEYVEPLYEVVKQNDGRLYGMNISKENRTKISLKEFDKMSQEEKDFYNNLDLNVKAHRQLVLPFLTHCNKIPQKTLEPCEERMYRVQVTWDTYMAQNAAKIAKQVIKSPKDKLLVFAGAMHIEQNLGIPLRFARLSNLPYITISNEKIEKDKDLKIDINKSDIVYIYEEKEENNIVK</sequence>
<dbReference type="Pfam" id="PF04187">
    <property type="entry name" value="Cofac_haem_bdg"/>
    <property type="match status" value="1"/>
</dbReference>
<dbReference type="AlphaFoldDB" id="A0A6M8NWH9"/>